<dbReference type="Proteomes" id="UP000800040">
    <property type="component" value="Unassembled WGS sequence"/>
</dbReference>
<dbReference type="InterPro" id="IPR001841">
    <property type="entry name" value="Znf_RING"/>
</dbReference>
<sequence length="244" mass="27433">MPLDPGLPSREAYVKNLIPVAICSAASRCPICQEEYKDGHSPVLLRHCGHIFGKPCILEWFEEGANKCPLDRNELFTPLTDAEEYESWSLVPFSLGRTQGAVGINFGRGGELRSRTRATSAHYLFFSGEIIGVNGHLTHEGCLCIVRDLWYHTQVFFRQSRQIMDEMNVLAVGVDVLSGLIDDALPRGINVPEQAWPLLISGTRLMLAWQNQAWEEGWEAYIPREQMQCYVEELCGICGMEDEG</sequence>
<evidence type="ECO:0000313" key="4">
    <source>
        <dbReference type="Proteomes" id="UP000800040"/>
    </source>
</evidence>
<gene>
    <name evidence="3" type="ORF">BDW02DRAFT_605181</name>
</gene>
<reference evidence="3" key="1">
    <citation type="submission" date="2020-01" db="EMBL/GenBank/DDBJ databases">
        <authorList>
            <consortium name="DOE Joint Genome Institute"/>
            <person name="Haridas S."/>
            <person name="Albert R."/>
            <person name="Binder M."/>
            <person name="Bloem J."/>
            <person name="Labutti K."/>
            <person name="Salamov A."/>
            <person name="Andreopoulos B."/>
            <person name="Baker S.E."/>
            <person name="Barry K."/>
            <person name="Bills G."/>
            <person name="Bluhm B.H."/>
            <person name="Cannon C."/>
            <person name="Castanera R."/>
            <person name="Culley D.E."/>
            <person name="Daum C."/>
            <person name="Ezra D."/>
            <person name="Gonzalez J.B."/>
            <person name="Henrissat B."/>
            <person name="Kuo A."/>
            <person name="Liang C."/>
            <person name="Lipzen A."/>
            <person name="Lutzoni F."/>
            <person name="Magnuson J."/>
            <person name="Mondo S."/>
            <person name="Nolan M."/>
            <person name="Ohm R."/>
            <person name="Pangilinan J."/>
            <person name="Park H.-J."/>
            <person name="Ramirez L."/>
            <person name="Alfaro M."/>
            <person name="Sun H."/>
            <person name="Tritt A."/>
            <person name="Yoshinaga Y."/>
            <person name="Zwiers L.-H."/>
            <person name="Turgeon B.G."/>
            <person name="Goodwin S.B."/>
            <person name="Spatafora J.W."/>
            <person name="Crous P.W."/>
            <person name="Grigoriev I.V."/>
        </authorList>
    </citation>
    <scope>NUCLEOTIDE SEQUENCE</scope>
    <source>
        <strain evidence="3">P77</strain>
    </source>
</reference>
<dbReference type="Pfam" id="PF13639">
    <property type="entry name" value="zf-RING_2"/>
    <property type="match status" value="1"/>
</dbReference>
<dbReference type="PROSITE" id="PS50089">
    <property type="entry name" value="ZF_RING_2"/>
    <property type="match status" value="1"/>
</dbReference>
<keyword evidence="4" id="KW-1185">Reference proteome</keyword>
<dbReference type="SUPFAM" id="SSF57850">
    <property type="entry name" value="RING/U-box"/>
    <property type="match status" value="1"/>
</dbReference>
<feature type="domain" description="RING-type" evidence="2">
    <location>
        <begin position="29"/>
        <end position="72"/>
    </location>
</feature>
<organism evidence="3 4">
    <name type="scientific">Decorospora gaudefroyi</name>
    <dbReference type="NCBI Taxonomy" id="184978"/>
    <lineage>
        <taxon>Eukaryota</taxon>
        <taxon>Fungi</taxon>
        <taxon>Dikarya</taxon>
        <taxon>Ascomycota</taxon>
        <taxon>Pezizomycotina</taxon>
        <taxon>Dothideomycetes</taxon>
        <taxon>Pleosporomycetidae</taxon>
        <taxon>Pleosporales</taxon>
        <taxon>Pleosporineae</taxon>
        <taxon>Pleosporaceae</taxon>
        <taxon>Decorospora</taxon>
    </lineage>
</organism>
<dbReference type="GO" id="GO:0008270">
    <property type="term" value="F:zinc ion binding"/>
    <property type="evidence" value="ECO:0007669"/>
    <property type="project" value="UniProtKB-KW"/>
</dbReference>
<evidence type="ECO:0000313" key="3">
    <source>
        <dbReference type="EMBL" id="KAF1831991.1"/>
    </source>
</evidence>
<protein>
    <recommendedName>
        <fullName evidence="2">RING-type domain-containing protein</fullName>
    </recommendedName>
</protein>
<keyword evidence="1" id="KW-0862">Zinc</keyword>
<dbReference type="AlphaFoldDB" id="A0A6A5K5W9"/>
<evidence type="ECO:0000256" key="1">
    <source>
        <dbReference type="PROSITE-ProRule" id="PRU00175"/>
    </source>
</evidence>
<dbReference type="SMART" id="SM00184">
    <property type="entry name" value="RING"/>
    <property type="match status" value="1"/>
</dbReference>
<accession>A0A6A5K5W9</accession>
<dbReference type="OrthoDB" id="3946702at2759"/>
<dbReference type="EMBL" id="ML975349">
    <property type="protein sequence ID" value="KAF1831991.1"/>
    <property type="molecule type" value="Genomic_DNA"/>
</dbReference>
<evidence type="ECO:0000259" key="2">
    <source>
        <dbReference type="PROSITE" id="PS50089"/>
    </source>
</evidence>
<keyword evidence="1" id="KW-0479">Metal-binding</keyword>
<name>A0A6A5K5W9_9PLEO</name>
<dbReference type="Gene3D" id="3.30.40.10">
    <property type="entry name" value="Zinc/RING finger domain, C3HC4 (zinc finger)"/>
    <property type="match status" value="1"/>
</dbReference>
<keyword evidence="1" id="KW-0863">Zinc-finger</keyword>
<proteinExistence type="predicted"/>
<dbReference type="InterPro" id="IPR013083">
    <property type="entry name" value="Znf_RING/FYVE/PHD"/>
</dbReference>
<dbReference type="CDD" id="cd16448">
    <property type="entry name" value="RING-H2"/>
    <property type="match status" value="1"/>
</dbReference>